<dbReference type="EMBL" id="FOEV01000018">
    <property type="protein sequence ID" value="SER37475.1"/>
    <property type="molecule type" value="Genomic_DNA"/>
</dbReference>
<dbReference type="AlphaFoldDB" id="A0A9X8MH61"/>
<sequence length="49" mass="5267">MLMMRPIARRASSDIPNGSQKSRPFICGRVENIPACGIVTAAVKPALNQ</sequence>
<reference evidence="2 3" key="1">
    <citation type="submission" date="2016-10" db="EMBL/GenBank/DDBJ databases">
        <authorList>
            <person name="Varghese N."/>
            <person name="Submissions S."/>
        </authorList>
    </citation>
    <scope>NUCLEOTIDE SEQUENCE [LARGE SCALE GENOMIC DNA]</scope>
    <source>
        <strain evidence="2 3">LMG 21974</strain>
    </source>
</reference>
<proteinExistence type="predicted"/>
<gene>
    <name evidence="2" type="ORF">SAMN05216409_11897</name>
</gene>
<organism evidence="2 3">
    <name type="scientific">Pseudomonas lutea</name>
    <dbReference type="NCBI Taxonomy" id="243924"/>
    <lineage>
        <taxon>Bacteria</taxon>
        <taxon>Pseudomonadati</taxon>
        <taxon>Pseudomonadota</taxon>
        <taxon>Gammaproteobacteria</taxon>
        <taxon>Pseudomonadales</taxon>
        <taxon>Pseudomonadaceae</taxon>
        <taxon>Pseudomonas</taxon>
    </lineage>
</organism>
<name>A0A9X8MH61_9PSED</name>
<feature type="region of interest" description="Disordered" evidence="1">
    <location>
        <begin position="1"/>
        <end position="21"/>
    </location>
</feature>
<evidence type="ECO:0000313" key="3">
    <source>
        <dbReference type="Proteomes" id="UP000183210"/>
    </source>
</evidence>
<accession>A0A9X8MH61</accession>
<protein>
    <submittedName>
        <fullName evidence="2">Uncharacterized protein</fullName>
    </submittedName>
</protein>
<comment type="caution">
    <text evidence="2">The sequence shown here is derived from an EMBL/GenBank/DDBJ whole genome shotgun (WGS) entry which is preliminary data.</text>
</comment>
<evidence type="ECO:0000313" key="2">
    <source>
        <dbReference type="EMBL" id="SER37475.1"/>
    </source>
</evidence>
<evidence type="ECO:0000256" key="1">
    <source>
        <dbReference type="SAM" id="MobiDB-lite"/>
    </source>
</evidence>
<dbReference type="Proteomes" id="UP000183210">
    <property type="component" value="Unassembled WGS sequence"/>
</dbReference>